<gene>
    <name evidence="2" type="ORF">CFB84_34580</name>
</gene>
<dbReference type="Proteomes" id="UP000214600">
    <property type="component" value="Unassembled WGS sequence"/>
</dbReference>
<evidence type="ECO:0000313" key="3">
    <source>
        <dbReference type="Proteomes" id="UP000214600"/>
    </source>
</evidence>
<comment type="caution">
    <text evidence="2">The sequence shown here is derived from an EMBL/GenBank/DDBJ whole genome shotgun (WGS) entry which is preliminary data.</text>
</comment>
<dbReference type="OrthoDB" id="1149846at2"/>
<proteinExistence type="predicted"/>
<dbReference type="AlphaFoldDB" id="A0A228I258"/>
<reference evidence="2 3" key="2">
    <citation type="submission" date="2017-08" db="EMBL/GenBank/DDBJ databases">
        <title>WGS of novel Burkholderia cepaca complex species.</title>
        <authorList>
            <person name="Lipuma J."/>
            <person name="Spilker T."/>
        </authorList>
    </citation>
    <scope>NUCLEOTIDE SEQUENCE [LARGE SCALE GENOMIC DNA]</scope>
    <source>
        <strain evidence="2 3">AU17325</strain>
    </source>
</reference>
<dbReference type="RefSeq" id="WP_089453722.1">
    <property type="nucleotide sequence ID" value="NZ_NKFA01000023.1"/>
</dbReference>
<evidence type="ECO:0000256" key="1">
    <source>
        <dbReference type="SAM" id="MobiDB-lite"/>
    </source>
</evidence>
<protein>
    <submittedName>
        <fullName evidence="2">Uncharacterized protein</fullName>
    </submittedName>
</protein>
<dbReference type="EMBL" id="NKFA01000023">
    <property type="protein sequence ID" value="OXI36494.1"/>
    <property type="molecule type" value="Genomic_DNA"/>
</dbReference>
<name>A0A228I258_9BURK</name>
<accession>A0A228I258</accession>
<sequence length="141" mass="15937">MHTVKIARNRPDFRCLIDLLYGHPRNVDTDGDSYPVHSRLWTRLYLRDRKSDAPSVKIDPTDTDPAIFTVTSDAPELEELTALYLYLTSGDSISASENLLAAPDIDRLREKHADALQRADQSVWHQSSDEDPYPNQRTAAG</sequence>
<organism evidence="2 3">
    <name type="scientific">Burkholderia aenigmatica</name>
    <dbReference type="NCBI Taxonomy" id="2015348"/>
    <lineage>
        <taxon>Bacteria</taxon>
        <taxon>Pseudomonadati</taxon>
        <taxon>Pseudomonadota</taxon>
        <taxon>Betaproteobacteria</taxon>
        <taxon>Burkholderiales</taxon>
        <taxon>Burkholderiaceae</taxon>
        <taxon>Burkholderia</taxon>
        <taxon>Burkholderia cepacia complex</taxon>
    </lineage>
</organism>
<reference evidence="3" key="1">
    <citation type="submission" date="2017-06" db="EMBL/GenBank/DDBJ databases">
        <authorList>
            <person name="LiPuma J."/>
            <person name="Spilker T."/>
        </authorList>
    </citation>
    <scope>NUCLEOTIDE SEQUENCE [LARGE SCALE GENOMIC DNA]</scope>
    <source>
        <strain evidence="3">AU17325</strain>
    </source>
</reference>
<feature type="region of interest" description="Disordered" evidence="1">
    <location>
        <begin position="112"/>
        <end position="141"/>
    </location>
</feature>
<evidence type="ECO:0000313" key="2">
    <source>
        <dbReference type="EMBL" id="OXI36494.1"/>
    </source>
</evidence>